<name>A0AAV7UWF4_PLEWA</name>
<evidence type="ECO:0000313" key="2">
    <source>
        <dbReference type="Proteomes" id="UP001066276"/>
    </source>
</evidence>
<accession>A0AAV7UWF4</accession>
<dbReference type="EMBL" id="JANPWB010000004">
    <property type="protein sequence ID" value="KAJ1192897.1"/>
    <property type="molecule type" value="Genomic_DNA"/>
</dbReference>
<keyword evidence="2" id="KW-1185">Reference proteome</keyword>
<evidence type="ECO:0000313" key="1">
    <source>
        <dbReference type="EMBL" id="KAJ1192897.1"/>
    </source>
</evidence>
<dbReference type="Proteomes" id="UP001066276">
    <property type="component" value="Chromosome 2_2"/>
</dbReference>
<proteinExistence type="predicted"/>
<sequence>MGDPHPSPESLVPAGWVYRIDLRDHPAIRRPPAGAGRGAWKRATKQELTSWNIRQVVIQINLKRTTVWIRGDTQPSISAQPGARGVHGLPLTRTLTGIETSARKKDSNARTRNACKYRHNSADLAVYES</sequence>
<gene>
    <name evidence="1" type="ORF">NDU88_002203</name>
</gene>
<reference evidence="1" key="1">
    <citation type="journal article" date="2022" name="bioRxiv">
        <title>Sequencing and chromosome-scale assembly of the giantPleurodeles waltlgenome.</title>
        <authorList>
            <person name="Brown T."/>
            <person name="Elewa A."/>
            <person name="Iarovenko S."/>
            <person name="Subramanian E."/>
            <person name="Araus A.J."/>
            <person name="Petzold A."/>
            <person name="Susuki M."/>
            <person name="Suzuki K.-i.T."/>
            <person name="Hayashi T."/>
            <person name="Toyoda A."/>
            <person name="Oliveira C."/>
            <person name="Osipova E."/>
            <person name="Leigh N.D."/>
            <person name="Simon A."/>
            <person name="Yun M.H."/>
        </authorList>
    </citation>
    <scope>NUCLEOTIDE SEQUENCE</scope>
    <source>
        <strain evidence="1">20211129_DDA</strain>
        <tissue evidence="1">Liver</tissue>
    </source>
</reference>
<dbReference type="AlphaFoldDB" id="A0AAV7UWF4"/>
<organism evidence="1 2">
    <name type="scientific">Pleurodeles waltl</name>
    <name type="common">Iberian ribbed newt</name>
    <dbReference type="NCBI Taxonomy" id="8319"/>
    <lineage>
        <taxon>Eukaryota</taxon>
        <taxon>Metazoa</taxon>
        <taxon>Chordata</taxon>
        <taxon>Craniata</taxon>
        <taxon>Vertebrata</taxon>
        <taxon>Euteleostomi</taxon>
        <taxon>Amphibia</taxon>
        <taxon>Batrachia</taxon>
        <taxon>Caudata</taxon>
        <taxon>Salamandroidea</taxon>
        <taxon>Salamandridae</taxon>
        <taxon>Pleurodelinae</taxon>
        <taxon>Pleurodeles</taxon>
    </lineage>
</organism>
<protein>
    <submittedName>
        <fullName evidence="1">Uncharacterized protein</fullName>
    </submittedName>
</protein>
<comment type="caution">
    <text evidence="1">The sequence shown here is derived from an EMBL/GenBank/DDBJ whole genome shotgun (WGS) entry which is preliminary data.</text>
</comment>